<protein>
    <submittedName>
        <fullName evidence="1">Uncharacterized protein m054L</fullName>
    </submittedName>
</protein>
<evidence type="ECO:0000313" key="1">
    <source>
        <dbReference type="EMBL" id="ABT13608.1"/>
    </source>
</evidence>
<name>A7ITD4_PBCVM</name>
<dbReference type="EMBL" id="DQ491001">
    <property type="protein sequence ID" value="ABT13608.1"/>
    <property type="molecule type" value="Genomic_DNA"/>
</dbReference>
<gene>
    <name evidence="1" type="primary">m054L</name>
    <name evidence="1" type="ORF">MT325_m054L</name>
</gene>
<evidence type="ECO:0000313" key="2">
    <source>
        <dbReference type="Proteomes" id="UP000246715"/>
    </source>
</evidence>
<reference evidence="1 2" key="1">
    <citation type="journal article" date="2007" name="Virology">
        <title>Sequence and annotation of the 314-kb MT325 and the 321-kb FR483 viruses that infect Chlorella Pbi.</title>
        <authorList>
            <person name="Fitzgerald L.A."/>
            <person name="Graves M.V."/>
            <person name="Li X."/>
            <person name="Feldblyum T."/>
            <person name="Hartigan J."/>
            <person name="Van Etten J.L."/>
        </authorList>
    </citation>
    <scope>NUCLEOTIDE SEQUENCE [LARGE SCALE GENOMIC DNA]</scope>
    <source>
        <strain evidence="1 2">MT325</strain>
    </source>
</reference>
<sequence>MYTPFDGNKPKPIFLTEGSPGSKAVNTFELVFPTVIFPMPKGVAIPEKYNSVLWGFRVIDGALQLFTLW</sequence>
<organismHost>
    <name type="scientific">Paramecium bursaria</name>
    <dbReference type="NCBI Taxonomy" id="74790"/>
</organismHost>
<organism evidence="1 2">
    <name type="scientific">Paramecium bursaria Chlorella virus MT325</name>
    <name type="common">PBCV-MT325</name>
    <dbReference type="NCBI Taxonomy" id="346932"/>
    <lineage>
        <taxon>Viruses</taxon>
        <taxon>Varidnaviria</taxon>
        <taxon>Bamfordvirae</taxon>
        <taxon>Nucleocytoviricota</taxon>
        <taxon>Megaviricetes</taxon>
        <taxon>Algavirales</taxon>
        <taxon>Phycodnaviridae</taxon>
        <taxon>Chlorovirus</taxon>
        <taxon>Chlorovirus conductrix</taxon>
        <taxon>Paramecium bursaria Chlorella virus A1</taxon>
    </lineage>
</organism>
<dbReference type="Proteomes" id="UP000246715">
    <property type="component" value="Segment"/>
</dbReference>
<proteinExistence type="predicted"/>
<accession>A7ITD4</accession>